<dbReference type="Proteomes" id="UP000199433">
    <property type="component" value="Unassembled WGS sequence"/>
</dbReference>
<organism evidence="1 2">
    <name type="scientific">Alkalibacterium thalassium</name>
    <dbReference type="NCBI Taxonomy" id="426701"/>
    <lineage>
        <taxon>Bacteria</taxon>
        <taxon>Bacillati</taxon>
        <taxon>Bacillota</taxon>
        <taxon>Bacilli</taxon>
        <taxon>Lactobacillales</taxon>
        <taxon>Carnobacteriaceae</taxon>
        <taxon>Alkalibacterium</taxon>
    </lineage>
</organism>
<evidence type="ECO:0000313" key="1">
    <source>
        <dbReference type="EMBL" id="SDK48035.1"/>
    </source>
</evidence>
<name>A0A1G9C9I1_9LACT</name>
<dbReference type="Gene3D" id="3.20.20.80">
    <property type="entry name" value="Glycosidases"/>
    <property type="match status" value="1"/>
</dbReference>
<evidence type="ECO:0000313" key="2">
    <source>
        <dbReference type="Proteomes" id="UP000199433"/>
    </source>
</evidence>
<sequence length="44" mass="5486">MTWWKEAVVYQIYPRSFQIRMETASEISQESSSVWITYRHWGWM</sequence>
<protein>
    <submittedName>
        <fullName evidence="1">Uncharacterized protein</fullName>
    </submittedName>
</protein>
<gene>
    <name evidence="1" type="ORF">SAMN04488098_103314</name>
</gene>
<dbReference type="EMBL" id="FNFK01000033">
    <property type="protein sequence ID" value="SDK48035.1"/>
    <property type="molecule type" value="Genomic_DNA"/>
</dbReference>
<dbReference type="AlphaFoldDB" id="A0A1G9C9I1"/>
<accession>A0A1G9C9I1</accession>
<reference evidence="2" key="1">
    <citation type="submission" date="2016-10" db="EMBL/GenBank/DDBJ databases">
        <authorList>
            <person name="Varghese N."/>
            <person name="Submissions S."/>
        </authorList>
    </citation>
    <scope>NUCLEOTIDE SEQUENCE [LARGE SCALE GENOMIC DNA]</scope>
    <source>
        <strain evidence="2">DSM 19181</strain>
    </source>
</reference>
<keyword evidence="2" id="KW-1185">Reference proteome</keyword>
<proteinExistence type="predicted"/>